<feature type="region of interest" description="Disordered" evidence="1">
    <location>
        <begin position="70"/>
        <end position="132"/>
    </location>
</feature>
<keyword evidence="4" id="KW-1185">Reference proteome</keyword>
<proteinExistence type="predicted"/>
<dbReference type="RefSeq" id="WP_156997885.1">
    <property type="nucleotide sequence ID" value="NZ_BAAANU010000008.1"/>
</dbReference>
<dbReference type="AlphaFoldDB" id="A0A9X2H744"/>
<keyword evidence="2" id="KW-0472">Membrane</keyword>
<feature type="transmembrane region" description="Helical" evidence="2">
    <location>
        <begin position="45"/>
        <end position="66"/>
    </location>
</feature>
<dbReference type="Proteomes" id="UP001139722">
    <property type="component" value="Unassembled WGS sequence"/>
</dbReference>
<feature type="compositionally biased region" description="Low complexity" evidence="1">
    <location>
        <begin position="89"/>
        <end position="116"/>
    </location>
</feature>
<dbReference type="OrthoDB" id="4229919at2"/>
<evidence type="ECO:0008006" key="5">
    <source>
        <dbReference type="Google" id="ProtNLM"/>
    </source>
</evidence>
<evidence type="ECO:0000313" key="3">
    <source>
        <dbReference type="EMBL" id="MCP2371972.1"/>
    </source>
</evidence>
<dbReference type="InterPro" id="IPR021449">
    <property type="entry name" value="DUF3099"/>
</dbReference>
<organism evidence="3 4">
    <name type="scientific">Agromyces terreus</name>
    <dbReference type="NCBI Taxonomy" id="424795"/>
    <lineage>
        <taxon>Bacteria</taxon>
        <taxon>Bacillati</taxon>
        <taxon>Actinomycetota</taxon>
        <taxon>Actinomycetes</taxon>
        <taxon>Micrococcales</taxon>
        <taxon>Microbacteriaceae</taxon>
        <taxon>Agromyces</taxon>
    </lineage>
</organism>
<reference evidence="3" key="1">
    <citation type="submission" date="2022-06" db="EMBL/GenBank/DDBJ databases">
        <title>Sequencing the genomes of 1000 actinobacteria strains.</title>
        <authorList>
            <person name="Klenk H.-P."/>
        </authorList>
    </citation>
    <scope>NUCLEOTIDE SEQUENCE</scope>
    <source>
        <strain evidence="3">DSM 22016</strain>
    </source>
</reference>
<sequence length="132" mass="13576">MKQQSITSLPPSPEAEQRSRMIKYSVAMGVRIVCIIAMLFARDWWLVVCAVGAIALPYFAVVIANVGSPVRRGTVEGPGAIVPLRSRSDAAGEPAPGASAPADGAGSSSQTGPAASDTDDAPDAPGRDEDAR</sequence>
<protein>
    <recommendedName>
        <fullName evidence="5">DUF3099 domain-containing protein</fullName>
    </recommendedName>
</protein>
<gene>
    <name evidence="3" type="ORF">BJ978_002648</name>
</gene>
<feature type="transmembrane region" description="Helical" evidence="2">
    <location>
        <begin position="21"/>
        <end position="39"/>
    </location>
</feature>
<keyword evidence="2" id="KW-0812">Transmembrane</keyword>
<evidence type="ECO:0000256" key="2">
    <source>
        <dbReference type="SAM" id="Phobius"/>
    </source>
</evidence>
<dbReference type="EMBL" id="JAMZDY010000001">
    <property type="protein sequence ID" value="MCP2371972.1"/>
    <property type="molecule type" value="Genomic_DNA"/>
</dbReference>
<evidence type="ECO:0000313" key="4">
    <source>
        <dbReference type="Proteomes" id="UP001139722"/>
    </source>
</evidence>
<accession>A0A9X2H744</accession>
<comment type="caution">
    <text evidence="3">The sequence shown here is derived from an EMBL/GenBank/DDBJ whole genome shotgun (WGS) entry which is preliminary data.</text>
</comment>
<dbReference type="Pfam" id="PF11298">
    <property type="entry name" value="DUF3099"/>
    <property type="match status" value="1"/>
</dbReference>
<keyword evidence="2" id="KW-1133">Transmembrane helix</keyword>
<evidence type="ECO:0000256" key="1">
    <source>
        <dbReference type="SAM" id="MobiDB-lite"/>
    </source>
</evidence>
<name>A0A9X2H744_9MICO</name>